<feature type="transmembrane region" description="Helical" evidence="2">
    <location>
        <begin position="12"/>
        <end position="30"/>
    </location>
</feature>
<dbReference type="AlphaFoldDB" id="A0AAE9DYS8"/>
<dbReference type="EMBL" id="CP090891">
    <property type="protein sequence ID" value="ULU13738.1"/>
    <property type="molecule type" value="Genomic_DNA"/>
</dbReference>
<evidence type="ECO:0000313" key="3">
    <source>
        <dbReference type="EMBL" id="ULU13738.1"/>
    </source>
</evidence>
<protein>
    <submittedName>
        <fullName evidence="3">Uncharacterized protein</fullName>
    </submittedName>
</protein>
<evidence type="ECO:0000313" key="4">
    <source>
        <dbReference type="Proteomes" id="UP000827892"/>
    </source>
</evidence>
<keyword evidence="2" id="KW-1133">Transmembrane helix</keyword>
<name>A0AAE9DYS8_CAEBR</name>
<keyword evidence="2" id="KW-0472">Membrane</keyword>
<organism evidence="3 4">
    <name type="scientific">Caenorhabditis briggsae</name>
    <dbReference type="NCBI Taxonomy" id="6238"/>
    <lineage>
        <taxon>Eukaryota</taxon>
        <taxon>Metazoa</taxon>
        <taxon>Ecdysozoa</taxon>
        <taxon>Nematoda</taxon>
        <taxon>Chromadorea</taxon>
        <taxon>Rhabditida</taxon>
        <taxon>Rhabditina</taxon>
        <taxon>Rhabditomorpha</taxon>
        <taxon>Rhabditoidea</taxon>
        <taxon>Rhabditidae</taxon>
        <taxon>Peloderinae</taxon>
        <taxon>Caenorhabditis</taxon>
    </lineage>
</organism>
<feature type="compositionally biased region" description="Basic and acidic residues" evidence="1">
    <location>
        <begin position="95"/>
        <end position="108"/>
    </location>
</feature>
<proteinExistence type="predicted"/>
<sequence length="116" mass="12483">MKNQKALVPKKLAFGIIFFVAVGINLFLFCRKPNKPSSGQKGPSKMEEGASKTASIESKPKSVVGSAEKTGGDSKIEGKSKIDRKSKIGKSKVAGKPEKSMMKPRNDGRSTFMYTG</sequence>
<accession>A0AAE9DYS8</accession>
<dbReference type="Proteomes" id="UP000827892">
    <property type="component" value="Chromosome I"/>
</dbReference>
<feature type="compositionally biased region" description="Basic and acidic residues" evidence="1">
    <location>
        <begin position="70"/>
        <end position="86"/>
    </location>
</feature>
<evidence type="ECO:0000256" key="2">
    <source>
        <dbReference type="SAM" id="Phobius"/>
    </source>
</evidence>
<gene>
    <name evidence="3" type="ORF">L3Y34_016311</name>
</gene>
<evidence type="ECO:0000256" key="1">
    <source>
        <dbReference type="SAM" id="MobiDB-lite"/>
    </source>
</evidence>
<feature type="region of interest" description="Disordered" evidence="1">
    <location>
        <begin position="33"/>
        <end position="116"/>
    </location>
</feature>
<keyword evidence="2" id="KW-0812">Transmembrane</keyword>
<reference evidence="3 4" key="1">
    <citation type="submission" date="2022-05" db="EMBL/GenBank/DDBJ databases">
        <title>Chromosome-level reference genomes for two strains of Caenorhabditis briggsae: an improved platform for comparative genomics.</title>
        <authorList>
            <person name="Stevens L."/>
            <person name="Andersen E.C."/>
        </authorList>
    </citation>
    <scope>NUCLEOTIDE SEQUENCE [LARGE SCALE GENOMIC DNA]</scope>
    <source>
        <strain evidence="3">QX1410_ONT</strain>
        <tissue evidence="3">Whole-organism</tissue>
    </source>
</reference>